<reference evidence="1 2" key="1">
    <citation type="submission" date="2019-03" db="EMBL/GenBank/DDBJ databases">
        <title>Single cell metagenomics reveals metabolic interactions within the superorganism composed of flagellate Streblomastix strix and complex community of Bacteroidetes bacteria on its surface.</title>
        <authorList>
            <person name="Treitli S.C."/>
            <person name="Kolisko M."/>
            <person name="Husnik F."/>
            <person name="Keeling P."/>
            <person name="Hampl V."/>
        </authorList>
    </citation>
    <scope>NUCLEOTIDE SEQUENCE [LARGE SCALE GENOMIC DNA]</scope>
    <source>
        <strain evidence="1">ST1C</strain>
    </source>
</reference>
<accession>A0A5J4U6B7</accession>
<feature type="non-terminal residue" evidence="1">
    <location>
        <position position="397"/>
    </location>
</feature>
<dbReference type="AlphaFoldDB" id="A0A5J4U6B7"/>
<dbReference type="EMBL" id="SNRW01020426">
    <property type="protein sequence ID" value="KAA6365471.1"/>
    <property type="molecule type" value="Genomic_DNA"/>
</dbReference>
<name>A0A5J4U6B7_9EUKA</name>
<evidence type="ECO:0000313" key="1">
    <source>
        <dbReference type="EMBL" id="KAA6365471.1"/>
    </source>
</evidence>
<gene>
    <name evidence="1" type="ORF">EZS28_039002</name>
</gene>
<evidence type="ECO:0000313" key="2">
    <source>
        <dbReference type="Proteomes" id="UP000324800"/>
    </source>
</evidence>
<organism evidence="1 2">
    <name type="scientific">Streblomastix strix</name>
    <dbReference type="NCBI Taxonomy" id="222440"/>
    <lineage>
        <taxon>Eukaryota</taxon>
        <taxon>Metamonada</taxon>
        <taxon>Preaxostyla</taxon>
        <taxon>Oxymonadida</taxon>
        <taxon>Streblomastigidae</taxon>
        <taxon>Streblomastix</taxon>
    </lineage>
</organism>
<comment type="caution">
    <text evidence="1">The sequence shown here is derived from an EMBL/GenBank/DDBJ whole genome shotgun (WGS) entry which is preliminary data.</text>
</comment>
<dbReference type="Proteomes" id="UP000324800">
    <property type="component" value="Unassembled WGS sequence"/>
</dbReference>
<proteinExistence type="predicted"/>
<protein>
    <submittedName>
        <fullName evidence="1">Uncharacterized protein</fullName>
    </submittedName>
</protein>
<sequence>MLFVFGYPLAGAAIPSLKQHIKRRQIYYVDCKVNLCIWTAYSFITMSNSKDKRWIDCSRIAEAKGIFSRINRVDFRDNYQGFEFVRDIENFINKEQINVHMYTFEDNLPHYELTQNYLVNGSNKQFNILFNNDGINAHIMYTSDVEALTGFRYQKKVNEKFGDSSQVTATLIPFAIASIVKLASGIYSFYYDIRTEDFLDNWLEQIFEEAKQVKKDNKYLDETIPQYYEVSVIRFNSAKFDASILFKNLKSKDWTISKYQDQNTIAKLIIVKHQSSCIQLIFANFKIYSMQHKLKDTVRDFGNGQYKKYRFPHEFININNYMNELNKCEPIPIEAFDNKLRNKKLSEDKYKDYQVEAAKHKSRWDYLKHFNIFDIKTIICHRIFDCIRALRHRYIGQ</sequence>